<dbReference type="EMBL" id="CP036275">
    <property type="protein sequence ID" value="QDU35802.1"/>
    <property type="molecule type" value="Genomic_DNA"/>
</dbReference>
<evidence type="ECO:0000313" key="2">
    <source>
        <dbReference type="EMBL" id="QDU35802.1"/>
    </source>
</evidence>
<gene>
    <name evidence="2" type="ORF">Mal4_00840</name>
</gene>
<keyword evidence="3" id="KW-1185">Reference proteome</keyword>
<feature type="region of interest" description="Disordered" evidence="1">
    <location>
        <begin position="1"/>
        <end position="47"/>
    </location>
</feature>
<evidence type="ECO:0000313" key="3">
    <source>
        <dbReference type="Proteomes" id="UP000320496"/>
    </source>
</evidence>
<protein>
    <submittedName>
        <fullName evidence="2">Uncharacterized protein</fullName>
    </submittedName>
</protein>
<reference evidence="2 3" key="1">
    <citation type="submission" date="2019-02" db="EMBL/GenBank/DDBJ databases">
        <title>Deep-cultivation of Planctomycetes and their phenomic and genomic characterization uncovers novel biology.</title>
        <authorList>
            <person name="Wiegand S."/>
            <person name="Jogler M."/>
            <person name="Boedeker C."/>
            <person name="Pinto D."/>
            <person name="Vollmers J."/>
            <person name="Rivas-Marin E."/>
            <person name="Kohn T."/>
            <person name="Peeters S.H."/>
            <person name="Heuer A."/>
            <person name="Rast P."/>
            <person name="Oberbeckmann S."/>
            <person name="Bunk B."/>
            <person name="Jeske O."/>
            <person name="Meyerdierks A."/>
            <person name="Storesund J.E."/>
            <person name="Kallscheuer N."/>
            <person name="Luecker S."/>
            <person name="Lage O.M."/>
            <person name="Pohl T."/>
            <person name="Merkel B.J."/>
            <person name="Hornburger P."/>
            <person name="Mueller R.-W."/>
            <person name="Bruemmer F."/>
            <person name="Labrenz M."/>
            <person name="Spormann A.M."/>
            <person name="Op den Camp H."/>
            <person name="Overmann J."/>
            <person name="Amann R."/>
            <person name="Jetten M.S.M."/>
            <person name="Mascher T."/>
            <person name="Medema M.H."/>
            <person name="Devos D.P."/>
            <person name="Kaster A.-K."/>
            <person name="Ovreas L."/>
            <person name="Rohde M."/>
            <person name="Galperin M.Y."/>
            <person name="Jogler C."/>
        </authorList>
    </citation>
    <scope>NUCLEOTIDE SEQUENCE [LARGE SCALE GENOMIC DNA]</scope>
    <source>
        <strain evidence="2 3">Mal4</strain>
    </source>
</reference>
<evidence type="ECO:0000256" key="1">
    <source>
        <dbReference type="SAM" id="MobiDB-lite"/>
    </source>
</evidence>
<accession>A0A517Z011</accession>
<organism evidence="2 3">
    <name type="scientific">Maioricimonas rarisocia</name>
    <dbReference type="NCBI Taxonomy" id="2528026"/>
    <lineage>
        <taxon>Bacteria</taxon>
        <taxon>Pseudomonadati</taxon>
        <taxon>Planctomycetota</taxon>
        <taxon>Planctomycetia</taxon>
        <taxon>Planctomycetales</taxon>
        <taxon>Planctomycetaceae</taxon>
        <taxon>Maioricimonas</taxon>
    </lineage>
</organism>
<sequence length="47" mass="5020">MSPGSLNEVTLEERRCPPDNTSTKRKRVHGQAGMPHLALSSMAAISG</sequence>
<dbReference type="Proteomes" id="UP000320496">
    <property type="component" value="Chromosome"/>
</dbReference>
<name>A0A517Z011_9PLAN</name>
<dbReference type="AlphaFoldDB" id="A0A517Z011"/>
<dbReference type="KEGG" id="mri:Mal4_00840"/>
<proteinExistence type="predicted"/>